<comment type="caution">
    <text evidence="2">The sequence shown here is derived from an EMBL/GenBank/DDBJ whole genome shotgun (WGS) entry which is preliminary data.</text>
</comment>
<proteinExistence type="predicted"/>
<dbReference type="NCBIfam" id="TIGR03696">
    <property type="entry name" value="Rhs_assc_core"/>
    <property type="match status" value="1"/>
</dbReference>
<keyword evidence="3" id="KW-1185">Reference proteome</keyword>
<evidence type="ECO:0000313" key="2">
    <source>
        <dbReference type="EMBL" id="MFC4726548.1"/>
    </source>
</evidence>
<accession>A0ABV9NHQ0</accession>
<dbReference type="Proteomes" id="UP001596024">
    <property type="component" value="Unassembled WGS sequence"/>
</dbReference>
<dbReference type="Gene3D" id="2.180.10.10">
    <property type="entry name" value="RHS repeat-associated core"/>
    <property type="match status" value="1"/>
</dbReference>
<sequence length="289" mass="31064">MWIAEIGLYHYRNRVYNPNLGRFMQTDPIGQAGGINLYAYVSNDPVNYTDPWGLSRECITSFSDKNGSGRLSVPCVRGSGGLRDGPKSGMRAGGTGFFSGHAEPRDPLVLTPIALQNADGQEGELECGRHAQTGQHFSRFAGDVVGRSGSTAGDWLRSMIQSGAARTLSDFSQSIGRELVWAYYVDGGNVLMGPAVVQFEGRAFISAARNALPPGAMAIGYGHTHGSNLRASPMGGGPSTQDINYPLPHVLIDNTLQTYYRDSSQAGNRHDWRPGPRLSGGLRCRGANE</sequence>
<name>A0ABV9NHQ0_9PROT</name>
<dbReference type="PANTHER" id="PTHR32305:SF15">
    <property type="entry name" value="PROTEIN RHSA-RELATED"/>
    <property type="match status" value="1"/>
</dbReference>
<dbReference type="PANTHER" id="PTHR32305">
    <property type="match status" value="1"/>
</dbReference>
<dbReference type="EMBL" id="JBHSGQ010000028">
    <property type="protein sequence ID" value="MFC4726548.1"/>
    <property type="molecule type" value="Genomic_DNA"/>
</dbReference>
<dbReference type="RefSeq" id="WP_382437108.1">
    <property type="nucleotide sequence ID" value="NZ_JBHSGQ010000028.1"/>
</dbReference>
<dbReference type="InterPro" id="IPR022385">
    <property type="entry name" value="Rhs_assc_core"/>
</dbReference>
<organism evidence="2 3">
    <name type="scientific">Glycocaulis abyssi</name>
    <dbReference type="NCBI Taxonomy" id="1433403"/>
    <lineage>
        <taxon>Bacteria</taxon>
        <taxon>Pseudomonadati</taxon>
        <taxon>Pseudomonadota</taxon>
        <taxon>Alphaproteobacteria</taxon>
        <taxon>Maricaulales</taxon>
        <taxon>Maricaulaceae</taxon>
        <taxon>Glycocaulis</taxon>
    </lineage>
</organism>
<reference evidence="3" key="1">
    <citation type="journal article" date="2019" name="Int. J. Syst. Evol. Microbiol.">
        <title>The Global Catalogue of Microorganisms (GCM) 10K type strain sequencing project: providing services to taxonomists for standard genome sequencing and annotation.</title>
        <authorList>
            <consortium name="The Broad Institute Genomics Platform"/>
            <consortium name="The Broad Institute Genome Sequencing Center for Infectious Disease"/>
            <person name="Wu L."/>
            <person name="Ma J."/>
        </authorList>
    </citation>
    <scope>NUCLEOTIDE SEQUENCE [LARGE SCALE GENOMIC DNA]</scope>
    <source>
        <strain evidence="3">CCUG 62981</strain>
    </source>
</reference>
<gene>
    <name evidence="2" type="ORF">ACFPB0_14750</name>
</gene>
<evidence type="ECO:0000256" key="1">
    <source>
        <dbReference type="SAM" id="MobiDB-lite"/>
    </source>
</evidence>
<dbReference type="InterPro" id="IPR050708">
    <property type="entry name" value="T6SS_VgrG/RHS"/>
</dbReference>
<feature type="region of interest" description="Disordered" evidence="1">
    <location>
        <begin position="263"/>
        <end position="289"/>
    </location>
</feature>
<evidence type="ECO:0000313" key="3">
    <source>
        <dbReference type="Proteomes" id="UP001596024"/>
    </source>
</evidence>
<protein>
    <submittedName>
        <fullName evidence="2">RHS repeat-associated core domain-containing protein</fullName>
    </submittedName>
</protein>